<dbReference type="Proteomes" id="UP000007076">
    <property type="component" value="Chromosome"/>
</dbReference>
<evidence type="ECO:0000256" key="4">
    <source>
        <dbReference type="ARBA" id="ARBA00023125"/>
    </source>
</evidence>
<feature type="domain" description="Bacterial transcriptional activator" evidence="6">
    <location>
        <begin position="100"/>
        <end position="243"/>
    </location>
</feature>
<dbReference type="GO" id="GO:0000160">
    <property type="term" value="P:phosphorelay signal transduction system"/>
    <property type="evidence" value="ECO:0007669"/>
    <property type="project" value="UniProtKB-KW"/>
</dbReference>
<keyword evidence="4" id="KW-0238">DNA-binding</keyword>
<name>E4N6C1_KITSK</name>
<dbReference type="GO" id="GO:0006355">
    <property type="term" value="P:regulation of DNA-templated transcription"/>
    <property type="evidence" value="ECO:0007669"/>
    <property type="project" value="InterPro"/>
</dbReference>
<dbReference type="STRING" id="452652.KSE_09150"/>
<dbReference type="PATRIC" id="fig|452652.3.peg.904"/>
<dbReference type="AlphaFoldDB" id="E4N6C1"/>
<dbReference type="eggNOG" id="COG3629">
    <property type="taxonomic scope" value="Bacteria"/>
</dbReference>
<dbReference type="InterPro" id="IPR011990">
    <property type="entry name" value="TPR-like_helical_dom_sf"/>
</dbReference>
<dbReference type="Gene3D" id="1.10.10.10">
    <property type="entry name" value="Winged helix-like DNA-binding domain superfamily/Winged helix DNA-binding domain"/>
    <property type="match status" value="1"/>
</dbReference>
<dbReference type="EMBL" id="AP010968">
    <property type="protein sequence ID" value="BAJ26752.1"/>
    <property type="molecule type" value="Genomic_DNA"/>
</dbReference>
<keyword evidence="5" id="KW-0804">Transcription</keyword>
<dbReference type="Pfam" id="PF00486">
    <property type="entry name" value="Trans_reg_C"/>
    <property type="match status" value="1"/>
</dbReference>
<dbReference type="InterPro" id="IPR051677">
    <property type="entry name" value="AfsR-DnrI-RedD_regulator"/>
</dbReference>
<dbReference type="Pfam" id="PF03704">
    <property type="entry name" value="BTAD"/>
    <property type="match status" value="1"/>
</dbReference>
<sequence length="253" mass="27586">MLFFRILGPLEIGAPGDAWQPNGGRQAILLSSLLVSDGHFMTTEALVDEIWGDSPPSGALNALQAQVSRLRRRLSSLSSGSVRLAALSGGYLLDIRSRDLDASVFTEGLERVRTKAAGGTLHSSEVADLLKLWRGPVLGGLTGGSVCAAATIRYEELRLHALEFRYECEIDEGGRPDIIAELKGLVAAHPYRERFLVQLVVALCRVGRQADALHACRRHRAVLLQDLGIDPSPTVRKLEHAILHQDPAMFRAR</sequence>
<keyword evidence="2" id="KW-0902">Two-component regulatory system</keyword>
<evidence type="ECO:0000256" key="5">
    <source>
        <dbReference type="ARBA" id="ARBA00023163"/>
    </source>
</evidence>
<dbReference type="SUPFAM" id="SSF46894">
    <property type="entry name" value="C-terminal effector domain of the bipartite response regulators"/>
    <property type="match status" value="1"/>
</dbReference>
<accession>E4N6C1</accession>
<keyword evidence="3" id="KW-0805">Transcription regulation</keyword>
<dbReference type="HOGENOM" id="CLU_004665_0_0_11"/>
<dbReference type="KEGG" id="ksk:KSE_09150"/>
<dbReference type="PANTHER" id="PTHR35807:SF1">
    <property type="entry name" value="TRANSCRIPTIONAL REGULATOR REDD"/>
    <property type="match status" value="1"/>
</dbReference>
<organism evidence="7 8">
    <name type="scientific">Kitasatospora setae (strain ATCC 33774 / DSM 43861 / JCM 3304 / KCC A-0304 / NBRC 14216 / KM-6054)</name>
    <name type="common">Streptomyces setae</name>
    <dbReference type="NCBI Taxonomy" id="452652"/>
    <lineage>
        <taxon>Bacteria</taxon>
        <taxon>Bacillati</taxon>
        <taxon>Actinomycetota</taxon>
        <taxon>Actinomycetes</taxon>
        <taxon>Kitasatosporales</taxon>
        <taxon>Streptomycetaceae</taxon>
        <taxon>Kitasatospora</taxon>
    </lineage>
</organism>
<dbReference type="SMART" id="SM01043">
    <property type="entry name" value="BTAD"/>
    <property type="match status" value="1"/>
</dbReference>
<evidence type="ECO:0000256" key="3">
    <source>
        <dbReference type="ARBA" id="ARBA00023015"/>
    </source>
</evidence>
<comment type="similarity">
    <text evidence="1">Belongs to the AfsR/DnrI/RedD regulatory family.</text>
</comment>
<dbReference type="SUPFAM" id="SSF48452">
    <property type="entry name" value="TPR-like"/>
    <property type="match status" value="1"/>
</dbReference>
<protein>
    <submittedName>
        <fullName evidence="7">Putative AfsR family transcriptional regulator</fullName>
    </submittedName>
</protein>
<dbReference type="GO" id="GO:0003677">
    <property type="term" value="F:DNA binding"/>
    <property type="evidence" value="ECO:0007669"/>
    <property type="project" value="UniProtKB-KW"/>
</dbReference>
<reference evidence="7 8" key="1">
    <citation type="journal article" date="2010" name="DNA Res.">
        <title>Genome sequence of Kitasatospora setae NBRC 14216T: an evolutionary snapshot of the family Streptomycetaceae.</title>
        <authorList>
            <person name="Ichikawa N."/>
            <person name="Oguchi A."/>
            <person name="Ikeda H."/>
            <person name="Ishikawa J."/>
            <person name="Kitani S."/>
            <person name="Watanabe Y."/>
            <person name="Nakamura S."/>
            <person name="Katano Y."/>
            <person name="Kishi E."/>
            <person name="Sasagawa M."/>
            <person name="Ankai A."/>
            <person name="Fukui S."/>
            <person name="Hashimoto Y."/>
            <person name="Kamata S."/>
            <person name="Otoguro M."/>
            <person name="Tanikawa S."/>
            <person name="Nihira T."/>
            <person name="Horinouchi S."/>
            <person name="Ohnishi Y."/>
            <person name="Hayakawa M."/>
            <person name="Kuzuyama T."/>
            <person name="Arisawa A."/>
            <person name="Nomoto F."/>
            <person name="Miura H."/>
            <person name="Takahashi Y."/>
            <person name="Fujita N."/>
        </authorList>
    </citation>
    <scope>NUCLEOTIDE SEQUENCE [LARGE SCALE GENOMIC DNA]</scope>
    <source>
        <strain evidence="8">ATCC 33774 / DSM 43861 / JCM 3304 / KCC A-0304 / NBRC 14216 / KM-6054</strain>
    </source>
</reference>
<evidence type="ECO:0000313" key="7">
    <source>
        <dbReference type="EMBL" id="BAJ26752.1"/>
    </source>
</evidence>
<dbReference type="InterPro" id="IPR016032">
    <property type="entry name" value="Sig_transdc_resp-reg_C-effctor"/>
</dbReference>
<evidence type="ECO:0000256" key="1">
    <source>
        <dbReference type="ARBA" id="ARBA00005820"/>
    </source>
</evidence>
<dbReference type="InterPro" id="IPR001867">
    <property type="entry name" value="OmpR/PhoB-type_DNA-bd"/>
</dbReference>
<evidence type="ECO:0000313" key="8">
    <source>
        <dbReference type="Proteomes" id="UP000007076"/>
    </source>
</evidence>
<proteinExistence type="inferred from homology"/>
<dbReference type="Gene3D" id="1.25.40.10">
    <property type="entry name" value="Tetratricopeptide repeat domain"/>
    <property type="match status" value="1"/>
</dbReference>
<evidence type="ECO:0000259" key="6">
    <source>
        <dbReference type="SMART" id="SM01043"/>
    </source>
</evidence>
<evidence type="ECO:0000256" key="2">
    <source>
        <dbReference type="ARBA" id="ARBA00023012"/>
    </source>
</evidence>
<keyword evidence="8" id="KW-1185">Reference proteome</keyword>
<dbReference type="CDD" id="cd15831">
    <property type="entry name" value="BTAD"/>
    <property type="match status" value="1"/>
</dbReference>
<gene>
    <name evidence="7" type="primary">vlmI</name>
    <name evidence="7" type="ordered locus">KSE_09150</name>
</gene>
<dbReference type="InterPro" id="IPR036388">
    <property type="entry name" value="WH-like_DNA-bd_sf"/>
</dbReference>
<dbReference type="InterPro" id="IPR005158">
    <property type="entry name" value="BTAD"/>
</dbReference>
<dbReference type="PANTHER" id="PTHR35807">
    <property type="entry name" value="TRANSCRIPTIONAL REGULATOR REDD-RELATED"/>
    <property type="match status" value="1"/>
</dbReference>